<name>A0A2H4JA11_9CAUD</name>
<dbReference type="EMBL" id="MF417889">
    <property type="protein sequence ID" value="ASN69346.1"/>
    <property type="molecule type" value="Genomic_DNA"/>
</dbReference>
<reference evidence="1" key="1">
    <citation type="submission" date="2017-06" db="EMBL/GenBank/DDBJ databases">
        <title>Novel phages from South African skin metaviromes.</title>
        <authorList>
            <person name="van Zyl L.J."/>
            <person name="Abrahams Y."/>
            <person name="Stander E.A."/>
            <person name="Kirby B.M."/>
            <person name="Clavaud C."/>
            <person name="Farcet C."/>
            <person name="Breton L."/>
            <person name="Trindade M.I."/>
        </authorList>
    </citation>
    <scope>NUCLEOTIDE SEQUENCE</scope>
</reference>
<accession>A0A2H4JA11</accession>
<evidence type="ECO:0000313" key="1">
    <source>
        <dbReference type="EMBL" id="ASN69346.1"/>
    </source>
</evidence>
<protein>
    <submittedName>
        <fullName evidence="1">Uncharacterized protein</fullName>
    </submittedName>
</protein>
<organism evidence="1">
    <name type="scientific">uncultured Caudovirales phage</name>
    <dbReference type="NCBI Taxonomy" id="2100421"/>
    <lineage>
        <taxon>Viruses</taxon>
        <taxon>Duplodnaviria</taxon>
        <taxon>Heunggongvirae</taxon>
        <taxon>Uroviricota</taxon>
        <taxon>Caudoviricetes</taxon>
        <taxon>Peduoviridae</taxon>
        <taxon>Maltschvirus</taxon>
        <taxon>Maltschvirus maltsch</taxon>
    </lineage>
</organism>
<gene>
    <name evidence="1" type="ORF">10S14_24</name>
</gene>
<proteinExistence type="predicted"/>
<sequence>MKILNCKIKLSEVIYEVQTNKNKYFKYALPKNISNYKVRKVLKNVESKLDHNSNN</sequence>